<dbReference type="RefSeq" id="WP_013026365.1">
    <property type="nucleotide sequence ID" value="NC_013956.2"/>
</dbReference>
<feature type="domain" description="Starch synthase catalytic" evidence="7">
    <location>
        <begin position="685"/>
        <end position="735"/>
    </location>
</feature>
<comment type="catalytic activity">
    <reaction evidence="1">
        <text>[(1-&gt;4)-alpha-D-glucosyl](n) + ADP-alpha-D-glucose = [(1-&gt;4)-alpha-D-glucosyl](n+1) + ADP + H(+)</text>
        <dbReference type="Rhea" id="RHEA:18189"/>
        <dbReference type="Rhea" id="RHEA-COMP:9584"/>
        <dbReference type="Rhea" id="RHEA-COMP:9587"/>
        <dbReference type="ChEBI" id="CHEBI:15378"/>
        <dbReference type="ChEBI" id="CHEBI:15444"/>
        <dbReference type="ChEBI" id="CHEBI:57498"/>
        <dbReference type="ChEBI" id="CHEBI:456216"/>
        <dbReference type="EC" id="2.4.1.21"/>
    </reaction>
</comment>
<dbReference type="InterPro" id="IPR001296">
    <property type="entry name" value="Glyco_trans_1"/>
</dbReference>
<dbReference type="Proteomes" id="UP000001702">
    <property type="component" value="Chromosome"/>
</dbReference>
<dbReference type="InterPro" id="IPR013534">
    <property type="entry name" value="Starch_synth_cat_dom"/>
</dbReference>
<dbReference type="EMBL" id="CP001875">
    <property type="protein sequence ID" value="ADD77653.1"/>
    <property type="molecule type" value="Genomic_DNA"/>
</dbReference>
<dbReference type="CDD" id="cd03801">
    <property type="entry name" value="GT4_PimA-like"/>
    <property type="match status" value="2"/>
</dbReference>
<accession>D4GIB9</accession>
<dbReference type="Pfam" id="PF00535">
    <property type="entry name" value="Glycos_transf_2"/>
    <property type="match status" value="1"/>
</dbReference>
<evidence type="ECO:0000259" key="7">
    <source>
        <dbReference type="Pfam" id="PF08323"/>
    </source>
</evidence>
<sequence>MMDMYKHFSGRFIQVIESLDMYDACSNHVVNIDEYAKQQYGLKSEIYTRHYHPERESLIKYIDHLNTTDDDIILFHFSAYSEYCAEKVIDAKGLKILHYHNITPHYFFEKNTALYEMCKKGREQLKCIVNKFNFVTGDSFYNIEEIIKLGVERKKTLKLPIIIDDRKLDRLRKVHEIERNLIFVGRICENKCQHKLIEFFYNYKKTIVLISFFLVGKYDVTASYFQKIITLIDELDLKSSVILTGAVSEAELDSLYKQSSCFISFSEHEGFGVPLLEASQYQVPVLALNKAAVSETLSNSPGIFTDTQDLEIKLSSALNDNDYRKSLIDYQNFVLGKNNYNSWKEYADEFFSMIIPRENQFSSISLVICTLNRGDYLERCLDYLSKSYNNNFEVIVVNGPSTDSTNNVINRWSKKIKVFNNPIKNLSISRNIGIRESSGDLVAFIDDDAIPFFDWFDNLLDYFNGTHNYVAGAGGPTYYAGTLNFQAKDIFVDHFGTGKIDPNDQIKKDPDYKRSLLGTNSIFRRDYLLEIGGFDEEYDYFLDETDVCFRLIKKGYLINHCENAYLRHEFAQSENRSNKYGYNWYSIVKNTVYFALTHSVNNNDIIVDELESIVKRERIDYIKTGLHKGELSKEQYEQYTYDIWRGFEAGIKAAKEAPKYLIDNTIKNKDFINFNTFSVQHKPIHIVIVTKEFPPFTKSGGIGTLYYHLASELLIAGHFVTVIIQSEIENVLERGRFKLIALAKNAVNHTYLDDSVLANSILGWSTQVAIEIDALNDVHPVSVVDACLWDSEVYAFSLISKKLGIPYVLRLVTPLLVANEKNTWNMNSIDVDYLSYFEREIVNSADAVVPISESIKETFIEKYSPSPDVIYHKINAGIAYWPFYEVTQGYDKLNNYPSLSDEAILNKKKFLFLGRLELRKGIDVFLNAIEVYIKNSKDKSNAVFIIAGASSIDIESILSERFKNNKNIIYLGEVNDFDREKIYALADVVVFPSRYESFGLVPLEAFVHGKPVIASRAGAIPEVVINNNCGLLFEDGNSQELAEKMVLLNNDDELVKRLGQGAKARVKELSSYNSANKTLELYQTLFEGNKL</sequence>
<evidence type="ECO:0000313" key="8">
    <source>
        <dbReference type="EMBL" id="ADD77653.1"/>
    </source>
</evidence>
<dbReference type="AlphaFoldDB" id="D4GIB9"/>
<evidence type="ECO:0000259" key="5">
    <source>
        <dbReference type="Pfam" id="PF00534"/>
    </source>
</evidence>
<dbReference type="eggNOG" id="COG0438">
    <property type="taxonomic scope" value="Bacteria"/>
</dbReference>
<keyword evidence="3" id="KW-0328">Glycosyltransferase</keyword>
<dbReference type="Gene3D" id="3.90.550.10">
    <property type="entry name" value="Spore Coat Polysaccharide Biosynthesis Protein SpsA, Chain A"/>
    <property type="match status" value="1"/>
</dbReference>
<keyword evidence="4" id="KW-0808">Transferase</keyword>
<proteinExistence type="predicted"/>
<dbReference type="GO" id="GO:0009103">
    <property type="term" value="P:lipopolysaccharide biosynthetic process"/>
    <property type="evidence" value="ECO:0007669"/>
    <property type="project" value="TreeGrafter"/>
</dbReference>
<evidence type="ECO:0000256" key="2">
    <source>
        <dbReference type="ARBA" id="ARBA00012588"/>
    </source>
</evidence>
<dbReference type="eggNOG" id="COG1216">
    <property type="taxonomic scope" value="Bacteria"/>
</dbReference>
<dbReference type="CAZy" id="GT4">
    <property type="family name" value="Glycosyltransferase Family 4"/>
</dbReference>
<dbReference type="Gene3D" id="3.40.50.2000">
    <property type="entry name" value="Glycogen Phosphorylase B"/>
    <property type="match status" value="3"/>
</dbReference>
<dbReference type="CAZy" id="GT2">
    <property type="family name" value="Glycosyltransferase Family 2"/>
</dbReference>
<feature type="domain" description="Glycosyltransferase 2-like" evidence="6">
    <location>
        <begin position="365"/>
        <end position="530"/>
    </location>
</feature>
<protein>
    <recommendedName>
        <fullName evidence="2">starch synthase</fullName>
        <ecNumber evidence="2">2.4.1.21</ecNumber>
    </recommendedName>
</protein>
<feature type="domain" description="Glycosyl transferase family 1" evidence="5">
    <location>
        <begin position="178"/>
        <end position="330"/>
    </location>
</feature>
<dbReference type="InterPro" id="IPR001173">
    <property type="entry name" value="Glyco_trans_2-like"/>
</dbReference>
<dbReference type="PANTHER" id="PTHR46401">
    <property type="entry name" value="GLYCOSYLTRANSFERASE WBBK-RELATED"/>
    <property type="match status" value="1"/>
</dbReference>
<gene>
    <name evidence="8" type="primary">rfaG</name>
    <name evidence="8" type="ordered locus">PANA_2486</name>
</gene>
<dbReference type="GO" id="GO:0009011">
    <property type="term" value="F:alpha-1,4-glucan glucosyltransferase (ADP-glucose donor) activity"/>
    <property type="evidence" value="ECO:0007669"/>
    <property type="project" value="UniProtKB-EC"/>
</dbReference>
<dbReference type="EC" id="2.4.1.21" evidence="2"/>
<dbReference type="KEGG" id="pam:PANA_2486"/>
<dbReference type="HOGENOM" id="CLU_284523_0_0_6"/>
<dbReference type="STRING" id="706191.PANA_2486"/>
<evidence type="ECO:0000256" key="4">
    <source>
        <dbReference type="ARBA" id="ARBA00022679"/>
    </source>
</evidence>
<dbReference type="PANTHER" id="PTHR46401:SF2">
    <property type="entry name" value="GLYCOSYLTRANSFERASE WBBK-RELATED"/>
    <property type="match status" value="1"/>
</dbReference>
<evidence type="ECO:0000259" key="6">
    <source>
        <dbReference type="Pfam" id="PF00535"/>
    </source>
</evidence>
<evidence type="ECO:0000256" key="1">
    <source>
        <dbReference type="ARBA" id="ARBA00001478"/>
    </source>
</evidence>
<dbReference type="SUPFAM" id="SSF53756">
    <property type="entry name" value="UDP-Glycosyltransferase/glycogen phosphorylase"/>
    <property type="match status" value="2"/>
</dbReference>
<dbReference type="InterPro" id="IPR029044">
    <property type="entry name" value="Nucleotide-diphossugar_trans"/>
</dbReference>
<organism evidence="8 9">
    <name type="scientific">Pantoea ananatis (strain LMG 20103)</name>
    <dbReference type="NCBI Taxonomy" id="706191"/>
    <lineage>
        <taxon>Bacteria</taxon>
        <taxon>Pseudomonadati</taxon>
        <taxon>Pseudomonadota</taxon>
        <taxon>Gammaproteobacteria</taxon>
        <taxon>Enterobacterales</taxon>
        <taxon>Erwiniaceae</taxon>
        <taxon>Pantoea</taxon>
    </lineage>
</organism>
<keyword evidence="9" id="KW-1185">Reference proteome</keyword>
<evidence type="ECO:0000256" key="3">
    <source>
        <dbReference type="ARBA" id="ARBA00022676"/>
    </source>
</evidence>
<reference evidence="8 9" key="1">
    <citation type="journal article" date="2010" name="J. Bacteriol.">
        <title>Genome sequence of Pantoea ananatis LMG20103, the causative agent of Eucalyptus blight and dieback.</title>
        <authorList>
            <person name="De Maayer P."/>
            <person name="Chan W.Y."/>
            <person name="Venter S.N."/>
            <person name="Toth I.K."/>
            <person name="Birch P.R."/>
            <person name="Joubert F."/>
            <person name="Coutinho T.A."/>
        </authorList>
    </citation>
    <scope>NUCLEOTIDE SEQUENCE [LARGE SCALE GENOMIC DNA]</scope>
    <source>
        <strain evidence="8 9">LMG 20103</strain>
    </source>
</reference>
<dbReference type="SUPFAM" id="SSF53448">
    <property type="entry name" value="Nucleotide-diphospho-sugar transferases"/>
    <property type="match status" value="1"/>
</dbReference>
<dbReference type="Pfam" id="PF00534">
    <property type="entry name" value="Glycos_transf_1"/>
    <property type="match status" value="2"/>
</dbReference>
<dbReference type="Pfam" id="PF08323">
    <property type="entry name" value="Glyco_transf_5"/>
    <property type="match status" value="1"/>
</dbReference>
<feature type="domain" description="Glycosyl transferase family 1" evidence="5">
    <location>
        <begin position="906"/>
        <end position="1064"/>
    </location>
</feature>
<evidence type="ECO:0000313" key="9">
    <source>
        <dbReference type="Proteomes" id="UP000001702"/>
    </source>
</evidence>
<name>D4GIB9_PANAM</name>
<dbReference type="eggNOG" id="COG0297">
    <property type="taxonomic scope" value="Bacteria"/>
</dbReference>